<evidence type="ECO:0000313" key="2">
    <source>
        <dbReference type="Proteomes" id="UP000824120"/>
    </source>
</evidence>
<protein>
    <submittedName>
        <fullName evidence="1">Uncharacterized protein</fullName>
    </submittedName>
</protein>
<organism evidence="1 2">
    <name type="scientific">Solanum commersonii</name>
    <name type="common">Commerson's wild potato</name>
    <name type="synonym">Commerson's nightshade</name>
    <dbReference type="NCBI Taxonomy" id="4109"/>
    <lineage>
        <taxon>Eukaryota</taxon>
        <taxon>Viridiplantae</taxon>
        <taxon>Streptophyta</taxon>
        <taxon>Embryophyta</taxon>
        <taxon>Tracheophyta</taxon>
        <taxon>Spermatophyta</taxon>
        <taxon>Magnoliopsida</taxon>
        <taxon>eudicotyledons</taxon>
        <taxon>Gunneridae</taxon>
        <taxon>Pentapetalae</taxon>
        <taxon>asterids</taxon>
        <taxon>lamiids</taxon>
        <taxon>Solanales</taxon>
        <taxon>Solanaceae</taxon>
        <taxon>Solanoideae</taxon>
        <taxon>Solaneae</taxon>
        <taxon>Solanum</taxon>
    </lineage>
</organism>
<dbReference type="PANTHER" id="PTHR46238">
    <property type="entry name" value="REVERSE TRANSCRIPTASE DOMAIN-CONTAINING PROTEIN"/>
    <property type="match status" value="1"/>
</dbReference>
<keyword evidence="2" id="KW-1185">Reference proteome</keyword>
<dbReference type="PANTHER" id="PTHR46238:SF8">
    <property type="entry name" value="ENDONUCLEASE_EXONUCLEASE_PHOSPHATASE DOMAIN-CONTAINING PROTEIN"/>
    <property type="match status" value="1"/>
</dbReference>
<accession>A0A9J5ZAA0</accession>
<proteinExistence type="predicted"/>
<comment type="caution">
    <text evidence="1">The sequence shown here is derived from an EMBL/GenBank/DDBJ whole genome shotgun (WGS) entry which is preliminary data.</text>
</comment>
<reference evidence="1 2" key="1">
    <citation type="submission" date="2020-09" db="EMBL/GenBank/DDBJ databases">
        <title>De no assembly of potato wild relative species, Solanum commersonii.</title>
        <authorList>
            <person name="Cho K."/>
        </authorList>
    </citation>
    <scope>NUCLEOTIDE SEQUENCE [LARGE SCALE GENOMIC DNA]</scope>
    <source>
        <strain evidence="1">LZ3.2</strain>
        <tissue evidence="1">Leaf</tissue>
    </source>
</reference>
<dbReference type="EMBL" id="JACXVP010000004">
    <property type="protein sequence ID" value="KAG5609261.1"/>
    <property type="molecule type" value="Genomic_DNA"/>
</dbReference>
<dbReference type="Proteomes" id="UP000824120">
    <property type="component" value="Chromosome 4"/>
</dbReference>
<dbReference type="OrthoDB" id="6920823at2759"/>
<evidence type="ECO:0000313" key="1">
    <source>
        <dbReference type="EMBL" id="KAG5609261.1"/>
    </source>
</evidence>
<name>A0A9J5ZAA0_SOLCO</name>
<dbReference type="AlphaFoldDB" id="A0A9J5ZAA0"/>
<sequence>MVYVIDIVLLDENHDGINAKLEVWSQTRESNGFRLSRTKTKYVECKFSDVTPKAGMEVRLHAQTIQKKRSFKYLGSIIPETGRLMVMHTSYWCMVK</sequence>
<gene>
    <name evidence="1" type="ORF">H5410_020542</name>
</gene>